<feature type="domain" description="Type II/III secretion system secretin-like" evidence="6">
    <location>
        <begin position="326"/>
        <end position="491"/>
    </location>
</feature>
<organism evidence="7 8">
    <name type="scientific">Pseudidiomarina taiwanensis</name>
    <dbReference type="NCBI Taxonomy" id="337250"/>
    <lineage>
        <taxon>Bacteria</taxon>
        <taxon>Pseudomonadati</taxon>
        <taxon>Pseudomonadota</taxon>
        <taxon>Gammaproteobacteria</taxon>
        <taxon>Alteromonadales</taxon>
        <taxon>Idiomarinaceae</taxon>
        <taxon>Pseudidiomarina</taxon>
    </lineage>
</organism>
<sequence length="492" mass="54894">MRPHFILFATATTLLFSCSSQPQADSTPPTELQQQLAKAQQQALALRGEPQTVAYEDEFWVPSLSPDELSQPAWFHRPVTVAVTEIGFTALVHETFAAHEIRVDFIDRPELERPISLQYHGSLGGLLAELKRQTGFHLEFGRDFISWSKYQLRSFDVAFLNGSTQYFLGNKNQQQRTQGNTERSAFTQTSDQFLNFSNDELSVWRDLEAGLKLLLSAHGTVQLNQSSTSVLVRDTPQRMERVARYLAEQNERLLRQVAIDVQIIEVTFHQNEQFSIDWQALLETASGSGQLALSSASFTSGGVLGSQLSWTQQSGRAAGSQVFFEALQEQGRVNSRKQPRLLSLNNQIAKLVLEDNATYLAAAGSVATANVGTSTTLEPGVVTTGFELYLLPSIQQDQVILQLSSEISDLQAIDEVRSGEQLIQTPHTQRKKFFMKARVGDGETLLLSGLQQHRETTQEQESWLSLLLGGRNQQSQQQTETLLLITPRIIEG</sequence>
<dbReference type="InterPro" id="IPR050810">
    <property type="entry name" value="Bact_Secretion_Sys_Channel"/>
</dbReference>
<dbReference type="PANTHER" id="PTHR30332">
    <property type="entry name" value="PROBABLE GENERAL SECRETION PATHWAY PROTEIN D"/>
    <property type="match status" value="1"/>
</dbReference>
<dbReference type="InterPro" id="IPR004846">
    <property type="entry name" value="T2SS/T3SS_dom"/>
</dbReference>
<dbReference type="Proteomes" id="UP000288279">
    <property type="component" value="Unassembled WGS sequence"/>
</dbReference>
<keyword evidence="3" id="KW-0472">Membrane</keyword>
<comment type="caution">
    <text evidence="7">The sequence shown here is derived from an EMBL/GenBank/DDBJ whole genome shotgun (WGS) entry which is preliminary data.</text>
</comment>
<dbReference type="GO" id="GO:0016020">
    <property type="term" value="C:membrane"/>
    <property type="evidence" value="ECO:0007669"/>
    <property type="project" value="UniProtKB-SubCell"/>
</dbReference>
<keyword evidence="8" id="KW-1185">Reference proteome</keyword>
<dbReference type="OrthoDB" id="6233689at2"/>
<accession>A0A432ZK21</accession>
<name>A0A432ZK21_9GAMM</name>
<evidence type="ECO:0000256" key="5">
    <source>
        <dbReference type="SAM" id="SignalP"/>
    </source>
</evidence>
<protein>
    <recommendedName>
        <fullName evidence="6">Type II/III secretion system secretin-like domain-containing protein</fullName>
    </recommendedName>
</protein>
<comment type="similarity">
    <text evidence="4">Belongs to the bacterial secretin family.</text>
</comment>
<reference evidence="7 8" key="1">
    <citation type="journal article" date="2011" name="Front. Microbiol.">
        <title>Genomic signatures of strain selection and enhancement in Bacillus atrophaeus var. globigii, a historical biowarfare simulant.</title>
        <authorList>
            <person name="Gibbons H.S."/>
            <person name="Broomall S.M."/>
            <person name="McNew L.A."/>
            <person name="Daligault H."/>
            <person name="Chapman C."/>
            <person name="Bruce D."/>
            <person name="Karavis M."/>
            <person name="Krepps M."/>
            <person name="McGregor P.A."/>
            <person name="Hong C."/>
            <person name="Park K.H."/>
            <person name="Akmal A."/>
            <person name="Feldman A."/>
            <person name="Lin J.S."/>
            <person name="Chang W.E."/>
            <person name="Higgs B.W."/>
            <person name="Demirev P."/>
            <person name="Lindquist J."/>
            <person name="Liem A."/>
            <person name="Fochler E."/>
            <person name="Read T.D."/>
            <person name="Tapia R."/>
            <person name="Johnson S."/>
            <person name="Bishop-Lilly K.A."/>
            <person name="Detter C."/>
            <person name="Han C."/>
            <person name="Sozhamannan S."/>
            <person name="Rosenzweig C.N."/>
            <person name="Skowronski E.W."/>
        </authorList>
    </citation>
    <scope>NUCLEOTIDE SEQUENCE [LARGE SCALE GENOMIC DNA]</scope>
    <source>
        <strain evidence="7 8">PIT1</strain>
    </source>
</reference>
<dbReference type="GO" id="GO:0015627">
    <property type="term" value="C:type II protein secretion system complex"/>
    <property type="evidence" value="ECO:0007669"/>
    <property type="project" value="TreeGrafter"/>
</dbReference>
<comment type="subcellular location">
    <subcellularLocation>
        <location evidence="1">Membrane</location>
    </subcellularLocation>
</comment>
<keyword evidence="2 5" id="KW-0732">Signal</keyword>
<dbReference type="PROSITE" id="PS51257">
    <property type="entry name" value="PROKAR_LIPOPROTEIN"/>
    <property type="match status" value="1"/>
</dbReference>
<dbReference type="RefSeq" id="WP_126826239.1">
    <property type="nucleotide sequence ID" value="NZ_PIQG01000002.1"/>
</dbReference>
<feature type="chain" id="PRO_5019182918" description="Type II/III secretion system secretin-like domain-containing protein" evidence="5">
    <location>
        <begin position="25"/>
        <end position="492"/>
    </location>
</feature>
<evidence type="ECO:0000313" key="7">
    <source>
        <dbReference type="EMBL" id="RUO78263.1"/>
    </source>
</evidence>
<evidence type="ECO:0000259" key="6">
    <source>
        <dbReference type="Pfam" id="PF00263"/>
    </source>
</evidence>
<gene>
    <name evidence="7" type="ORF">CWI83_04315</name>
</gene>
<dbReference type="GO" id="GO:0009306">
    <property type="term" value="P:protein secretion"/>
    <property type="evidence" value="ECO:0007669"/>
    <property type="project" value="InterPro"/>
</dbReference>
<dbReference type="PANTHER" id="PTHR30332:SF24">
    <property type="entry name" value="SECRETIN GSPD-RELATED"/>
    <property type="match status" value="1"/>
</dbReference>
<dbReference type="AlphaFoldDB" id="A0A432ZK21"/>
<dbReference type="EMBL" id="PIQG01000002">
    <property type="protein sequence ID" value="RUO78263.1"/>
    <property type="molecule type" value="Genomic_DNA"/>
</dbReference>
<evidence type="ECO:0000256" key="1">
    <source>
        <dbReference type="ARBA" id="ARBA00004370"/>
    </source>
</evidence>
<evidence type="ECO:0000256" key="4">
    <source>
        <dbReference type="RuleBase" id="RU004003"/>
    </source>
</evidence>
<evidence type="ECO:0000256" key="2">
    <source>
        <dbReference type="ARBA" id="ARBA00022729"/>
    </source>
</evidence>
<dbReference type="Pfam" id="PF00263">
    <property type="entry name" value="Secretin"/>
    <property type="match status" value="1"/>
</dbReference>
<feature type="signal peptide" evidence="5">
    <location>
        <begin position="1"/>
        <end position="24"/>
    </location>
</feature>
<proteinExistence type="inferred from homology"/>
<evidence type="ECO:0000256" key="3">
    <source>
        <dbReference type="ARBA" id="ARBA00023136"/>
    </source>
</evidence>
<evidence type="ECO:0000313" key="8">
    <source>
        <dbReference type="Proteomes" id="UP000288279"/>
    </source>
</evidence>